<sequence>MSSTVDPISFDSIAPQPVRTTDGSRMLMRAAQGVVGAALILTALGLWFAPGASWDHELMLFKLLASAIGGMAGIALLQGFVRPAPPKVEVDTIRHEVRLVRTRGKDRFVLDRCAFKDLTSVENSGTYVKLWGKNDALLAEVAATDRVAHRSLVTALRVAGKL</sequence>
<dbReference type="RefSeq" id="WP_219502482.1">
    <property type="nucleotide sequence ID" value="NZ_JAHXDN010000003.1"/>
</dbReference>
<keyword evidence="1" id="KW-0812">Transmembrane</keyword>
<accession>A0A9X1FVH6</accession>
<name>A0A9X1FVH6_9RHOB</name>
<keyword evidence="1" id="KW-0472">Membrane</keyword>
<keyword evidence="3" id="KW-1185">Reference proteome</keyword>
<feature type="transmembrane region" description="Helical" evidence="1">
    <location>
        <begin position="34"/>
        <end position="52"/>
    </location>
</feature>
<reference evidence="2" key="1">
    <citation type="submission" date="2021-07" db="EMBL/GenBank/DDBJ databases">
        <title>Roseobacter insulae sp. nov., isolated from a tidal flat.</title>
        <authorList>
            <person name="Park S."/>
            <person name="Yoon J.-H."/>
        </authorList>
    </citation>
    <scope>NUCLEOTIDE SEQUENCE</scope>
    <source>
        <strain evidence="2">YSTF-M11</strain>
    </source>
</reference>
<dbReference type="Proteomes" id="UP001138661">
    <property type="component" value="Unassembled WGS sequence"/>
</dbReference>
<keyword evidence="1" id="KW-1133">Transmembrane helix</keyword>
<protein>
    <submittedName>
        <fullName evidence="2">Uncharacterized protein</fullName>
    </submittedName>
</protein>
<dbReference type="EMBL" id="JAHXDN010000003">
    <property type="protein sequence ID" value="MBW4708519.1"/>
    <property type="molecule type" value="Genomic_DNA"/>
</dbReference>
<organism evidence="2 3">
    <name type="scientific">Roseobacter insulae</name>
    <dbReference type="NCBI Taxonomy" id="2859783"/>
    <lineage>
        <taxon>Bacteria</taxon>
        <taxon>Pseudomonadati</taxon>
        <taxon>Pseudomonadota</taxon>
        <taxon>Alphaproteobacteria</taxon>
        <taxon>Rhodobacterales</taxon>
        <taxon>Roseobacteraceae</taxon>
        <taxon>Roseobacter</taxon>
    </lineage>
</organism>
<comment type="caution">
    <text evidence="2">The sequence shown here is derived from an EMBL/GenBank/DDBJ whole genome shotgun (WGS) entry which is preliminary data.</text>
</comment>
<gene>
    <name evidence="2" type="ORF">KX928_12070</name>
</gene>
<feature type="transmembrane region" description="Helical" evidence="1">
    <location>
        <begin position="58"/>
        <end position="77"/>
    </location>
</feature>
<evidence type="ECO:0000313" key="2">
    <source>
        <dbReference type="EMBL" id="MBW4708519.1"/>
    </source>
</evidence>
<proteinExistence type="predicted"/>
<evidence type="ECO:0000313" key="3">
    <source>
        <dbReference type="Proteomes" id="UP001138661"/>
    </source>
</evidence>
<dbReference type="AlphaFoldDB" id="A0A9X1FVH6"/>
<evidence type="ECO:0000256" key="1">
    <source>
        <dbReference type="SAM" id="Phobius"/>
    </source>
</evidence>